<dbReference type="EMBL" id="JACGWN010000005">
    <property type="protein sequence ID" value="KAL0449463.1"/>
    <property type="molecule type" value="Genomic_DNA"/>
</dbReference>
<gene>
    <name evidence="2" type="ORF">Slati_1502700</name>
</gene>
<feature type="non-terminal residue" evidence="2">
    <location>
        <position position="110"/>
    </location>
</feature>
<reference evidence="2" key="1">
    <citation type="submission" date="2020-06" db="EMBL/GenBank/DDBJ databases">
        <authorList>
            <person name="Li T."/>
            <person name="Hu X."/>
            <person name="Zhang T."/>
            <person name="Song X."/>
            <person name="Zhang H."/>
            <person name="Dai N."/>
            <person name="Sheng W."/>
            <person name="Hou X."/>
            <person name="Wei L."/>
        </authorList>
    </citation>
    <scope>NUCLEOTIDE SEQUENCE</scope>
    <source>
        <strain evidence="2">KEN1</strain>
        <tissue evidence="2">Leaf</tissue>
    </source>
</reference>
<feature type="compositionally biased region" description="Basic and acidic residues" evidence="1">
    <location>
        <begin position="60"/>
        <end position="69"/>
    </location>
</feature>
<organism evidence="2">
    <name type="scientific">Sesamum latifolium</name>
    <dbReference type="NCBI Taxonomy" id="2727402"/>
    <lineage>
        <taxon>Eukaryota</taxon>
        <taxon>Viridiplantae</taxon>
        <taxon>Streptophyta</taxon>
        <taxon>Embryophyta</taxon>
        <taxon>Tracheophyta</taxon>
        <taxon>Spermatophyta</taxon>
        <taxon>Magnoliopsida</taxon>
        <taxon>eudicotyledons</taxon>
        <taxon>Gunneridae</taxon>
        <taxon>Pentapetalae</taxon>
        <taxon>asterids</taxon>
        <taxon>lamiids</taxon>
        <taxon>Lamiales</taxon>
        <taxon>Pedaliaceae</taxon>
        <taxon>Sesamum</taxon>
    </lineage>
</organism>
<evidence type="ECO:0000313" key="2">
    <source>
        <dbReference type="EMBL" id="KAL0449463.1"/>
    </source>
</evidence>
<reference evidence="2" key="2">
    <citation type="journal article" date="2024" name="Plant">
        <title>Genomic evolution and insights into agronomic trait innovations of Sesamum species.</title>
        <authorList>
            <person name="Miao H."/>
            <person name="Wang L."/>
            <person name="Qu L."/>
            <person name="Liu H."/>
            <person name="Sun Y."/>
            <person name="Le M."/>
            <person name="Wang Q."/>
            <person name="Wei S."/>
            <person name="Zheng Y."/>
            <person name="Lin W."/>
            <person name="Duan Y."/>
            <person name="Cao H."/>
            <person name="Xiong S."/>
            <person name="Wang X."/>
            <person name="Wei L."/>
            <person name="Li C."/>
            <person name="Ma Q."/>
            <person name="Ju M."/>
            <person name="Zhao R."/>
            <person name="Li G."/>
            <person name="Mu C."/>
            <person name="Tian Q."/>
            <person name="Mei H."/>
            <person name="Zhang T."/>
            <person name="Gao T."/>
            <person name="Zhang H."/>
        </authorList>
    </citation>
    <scope>NUCLEOTIDE SEQUENCE</scope>
    <source>
        <strain evidence="2">KEN1</strain>
    </source>
</reference>
<accession>A0AAW2X6J9</accession>
<feature type="region of interest" description="Disordered" evidence="1">
    <location>
        <begin position="38"/>
        <end position="110"/>
    </location>
</feature>
<comment type="caution">
    <text evidence="2">The sequence shown here is derived from an EMBL/GenBank/DDBJ whole genome shotgun (WGS) entry which is preliminary data.</text>
</comment>
<protein>
    <submittedName>
        <fullName evidence="2">Uncharacterized protein</fullName>
    </submittedName>
</protein>
<proteinExistence type="predicted"/>
<dbReference type="AlphaFoldDB" id="A0AAW2X6J9"/>
<name>A0AAW2X6J9_9LAMI</name>
<evidence type="ECO:0000256" key="1">
    <source>
        <dbReference type="SAM" id="MobiDB-lite"/>
    </source>
</evidence>
<sequence length="110" mass="11788">MRSSLFWTCKSPMLTLQTPLPNLLPLRRKILFRTQVEAEVKRHPPITAIDSSEGGVFGEGKTEEKKEDAPTNPEGPSNDPPAPATLLESAPPPPTSSGSQEPEGPACGEN</sequence>